<evidence type="ECO:0000256" key="7">
    <source>
        <dbReference type="ARBA" id="ARBA00022989"/>
    </source>
</evidence>
<comment type="similarity">
    <text evidence="1 9 11">Belongs to the peptidase A8 family.</text>
</comment>
<keyword evidence="2 9" id="KW-1003">Cell membrane</keyword>
<evidence type="ECO:0000256" key="11">
    <source>
        <dbReference type="RuleBase" id="RU004181"/>
    </source>
</evidence>
<dbReference type="GO" id="GO:0004190">
    <property type="term" value="F:aspartic-type endopeptidase activity"/>
    <property type="evidence" value="ECO:0007669"/>
    <property type="project" value="UniProtKB-UniRule"/>
</dbReference>
<keyword evidence="3 9" id="KW-0645">Protease</keyword>
<gene>
    <name evidence="9 12" type="primary">lspA</name>
    <name evidence="12" type="ORF">RAK27_04645</name>
</gene>
<sequence length="153" mass="17448">MMIVYYALAAVILVIDQITKYVVVNNIDLYEVKEVIPGILSWMYIRNTGAAWSILEGQMWFFYIITFAVVIAVIYIMQKYAKGNWLFSLGLSLILAGALGNFIDRLRLGYVVDMIRLDFMNFPIFNVADMSLSIGVAVIILYVLLDEKNKKLS</sequence>
<feature type="transmembrane region" description="Helical" evidence="9">
    <location>
        <begin position="123"/>
        <end position="145"/>
    </location>
</feature>
<name>A0AAW9K3W7_CARML</name>
<protein>
    <recommendedName>
        <fullName evidence="9">Lipoprotein signal peptidase</fullName>
        <ecNumber evidence="9">3.4.23.36</ecNumber>
    </recommendedName>
    <alternativeName>
        <fullName evidence="9">Prolipoprotein signal peptidase</fullName>
    </alternativeName>
    <alternativeName>
        <fullName evidence="9">Signal peptidase II</fullName>
        <shortName evidence="9">SPase II</shortName>
    </alternativeName>
</protein>
<evidence type="ECO:0000256" key="6">
    <source>
        <dbReference type="ARBA" id="ARBA00022801"/>
    </source>
</evidence>
<evidence type="ECO:0000313" key="12">
    <source>
        <dbReference type="EMBL" id="MDZ5757941.1"/>
    </source>
</evidence>
<dbReference type="PROSITE" id="PS00855">
    <property type="entry name" value="SPASE_II"/>
    <property type="match status" value="1"/>
</dbReference>
<comment type="subcellular location">
    <subcellularLocation>
        <location evidence="9">Cell membrane</location>
        <topology evidence="9">Multi-pass membrane protein</topology>
    </subcellularLocation>
</comment>
<evidence type="ECO:0000256" key="8">
    <source>
        <dbReference type="ARBA" id="ARBA00023136"/>
    </source>
</evidence>
<accession>A0AAW9K3W7</accession>
<evidence type="ECO:0000256" key="9">
    <source>
        <dbReference type="HAMAP-Rule" id="MF_00161"/>
    </source>
</evidence>
<evidence type="ECO:0000313" key="13">
    <source>
        <dbReference type="Proteomes" id="UP001290462"/>
    </source>
</evidence>
<dbReference type="Pfam" id="PF01252">
    <property type="entry name" value="Peptidase_A8"/>
    <property type="match status" value="1"/>
</dbReference>
<feature type="transmembrane region" description="Helical" evidence="9">
    <location>
        <begin position="60"/>
        <end position="77"/>
    </location>
</feature>
<reference evidence="12" key="1">
    <citation type="submission" date="2023-08" db="EMBL/GenBank/DDBJ databases">
        <title>Genomic characterization of piscicolin 126 produced by Carnobacterium maltaromaticum CM22 strain isolated from salmon (Salmo salar).</title>
        <authorList>
            <person name="Gonzalez-Gragera E."/>
            <person name="Garcia-Lopez J.D."/>
            <person name="Teso-Perez C."/>
            <person name="Gimenez-Hernandez I."/>
            <person name="Peralta-Sanchez J.M."/>
            <person name="Valdivia E."/>
            <person name="Montalban-Lopez M."/>
            <person name="Martin-Platero A.M."/>
            <person name="Banos A."/>
            <person name="Martinez-Bueno M."/>
        </authorList>
    </citation>
    <scope>NUCLEOTIDE SEQUENCE</scope>
    <source>
        <strain evidence="12">CM22</strain>
    </source>
</reference>
<proteinExistence type="inferred from homology"/>
<feature type="active site" evidence="9">
    <location>
        <position position="113"/>
    </location>
</feature>
<dbReference type="EMBL" id="JAVBVO010000003">
    <property type="protein sequence ID" value="MDZ5757941.1"/>
    <property type="molecule type" value="Genomic_DNA"/>
</dbReference>
<comment type="function">
    <text evidence="9 10">This protein specifically catalyzes the removal of signal peptides from prolipoproteins.</text>
</comment>
<feature type="transmembrane region" description="Helical" evidence="9">
    <location>
        <begin position="84"/>
        <end position="103"/>
    </location>
</feature>
<evidence type="ECO:0000256" key="1">
    <source>
        <dbReference type="ARBA" id="ARBA00006139"/>
    </source>
</evidence>
<evidence type="ECO:0000256" key="10">
    <source>
        <dbReference type="RuleBase" id="RU000594"/>
    </source>
</evidence>
<comment type="catalytic activity">
    <reaction evidence="9 10">
        <text>Release of signal peptides from bacterial membrane prolipoproteins. Hydrolyzes -Xaa-Yaa-Zaa-|-(S,diacylglyceryl)Cys-, in which Xaa is hydrophobic (preferably Leu), and Yaa (Ala or Ser) and Zaa (Gly or Ala) have small, neutral side chains.</text>
        <dbReference type="EC" id="3.4.23.36"/>
    </reaction>
</comment>
<dbReference type="InterPro" id="IPR001872">
    <property type="entry name" value="Peptidase_A8"/>
</dbReference>
<dbReference type="GO" id="GO:0005886">
    <property type="term" value="C:plasma membrane"/>
    <property type="evidence" value="ECO:0007669"/>
    <property type="project" value="UniProtKB-SubCell"/>
</dbReference>
<keyword evidence="5 9" id="KW-0064">Aspartyl protease</keyword>
<keyword evidence="4 9" id="KW-0812">Transmembrane</keyword>
<evidence type="ECO:0000256" key="3">
    <source>
        <dbReference type="ARBA" id="ARBA00022670"/>
    </source>
</evidence>
<dbReference type="HAMAP" id="MF_00161">
    <property type="entry name" value="LspA"/>
    <property type="match status" value="1"/>
</dbReference>
<dbReference type="PANTHER" id="PTHR33695:SF1">
    <property type="entry name" value="LIPOPROTEIN SIGNAL PEPTIDASE"/>
    <property type="match status" value="1"/>
</dbReference>
<keyword evidence="8 9" id="KW-0472">Membrane</keyword>
<dbReference type="GeneID" id="83606006"/>
<evidence type="ECO:0000256" key="5">
    <source>
        <dbReference type="ARBA" id="ARBA00022750"/>
    </source>
</evidence>
<keyword evidence="7 9" id="KW-1133">Transmembrane helix</keyword>
<organism evidence="12 13">
    <name type="scientific">Carnobacterium maltaromaticum</name>
    <name type="common">Carnobacterium piscicola</name>
    <dbReference type="NCBI Taxonomy" id="2751"/>
    <lineage>
        <taxon>Bacteria</taxon>
        <taxon>Bacillati</taxon>
        <taxon>Bacillota</taxon>
        <taxon>Bacilli</taxon>
        <taxon>Lactobacillales</taxon>
        <taxon>Carnobacteriaceae</taxon>
        <taxon>Carnobacterium</taxon>
    </lineage>
</organism>
<comment type="caution">
    <text evidence="12">The sequence shown here is derived from an EMBL/GenBank/DDBJ whole genome shotgun (WGS) entry which is preliminary data.</text>
</comment>
<dbReference type="NCBIfam" id="TIGR00077">
    <property type="entry name" value="lspA"/>
    <property type="match status" value="1"/>
</dbReference>
<feature type="active site" evidence="9">
    <location>
        <position position="129"/>
    </location>
</feature>
<dbReference type="RefSeq" id="WP_283644799.1">
    <property type="nucleotide sequence ID" value="NZ_BJOJ01000007.1"/>
</dbReference>
<dbReference type="AlphaFoldDB" id="A0AAW9K3W7"/>
<dbReference type="EC" id="3.4.23.36" evidence="9"/>
<dbReference type="GO" id="GO:0006508">
    <property type="term" value="P:proteolysis"/>
    <property type="evidence" value="ECO:0007669"/>
    <property type="project" value="UniProtKB-KW"/>
</dbReference>
<dbReference type="Proteomes" id="UP001290462">
    <property type="component" value="Unassembled WGS sequence"/>
</dbReference>
<feature type="transmembrane region" description="Helical" evidence="9">
    <location>
        <begin position="6"/>
        <end position="23"/>
    </location>
</feature>
<keyword evidence="6 9" id="KW-0378">Hydrolase</keyword>
<evidence type="ECO:0000256" key="2">
    <source>
        <dbReference type="ARBA" id="ARBA00022475"/>
    </source>
</evidence>
<dbReference type="PRINTS" id="PR00781">
    <property type="entry name" value="LIPOSIGPTASE"/>
</dbReference>
<dbReference type="PANTHER" id="PTHR33695">
    <property type="entry name" value="LIPOPROTEIN SIGNAL PEPTIDASE"/>
    <property type="match status" value="1"/>
</dbReference>
<comment type="pathway">
    <text evidence="9">Protein modification; lipoprotein biosynthesis (signal peptide cleavage).</text>
</comment>
<evidence type="ECO:0000256" key="4">
    <source>
        <dbReference type="ARBA" id="ARBA00022692"/>
    </source>
</evidence>